<dbReference type="Gene3D" id="3.40.605.10">
    <property type="entry name" value="Aldehyde Dehydrogenase, Chain A, domain 1"/>
    <property type="match status" value="1"/>
</dbReference>
<proteinExistence type="inferred from homology"/>
<evidence type="ECO:0000259" key="7">
    <source>
        <dbReference type="Pfam" id="PF00171"/>
    </source>
</evidence>
<dbReference type="GO" id="GO:0006081">
    <property type="term" value="P:aldehyde metabolic process"/>
    <property type="evidence" value="ECO:0007669"/>
    <property type="project" value="InterPro"/>
</dbReference>
<evidence type="ECO:0000256" key="6">
    <source>
        <dbReference type="RuleBase" id="RU003345"/>
    </source>
</evidence>
<dbReference type="InterPro" id="IPR016161">
    <property type="entry name" value="Ald_DH/histidinol_DH"/>
</dbReference>
<evidence type="ECO:0000313" key="8">
    <source>
        <dbReference type="EMBL" id="GMI42602.1"/>
    </source>
</evidence>
<dbReference type="InterPro" id="IPR029510">
    <property type="entry name" value="Ald_DH_CS_GLU"/>
</dbReference>
<dbReference type="Gene3D" id="3.40.309.10">
    <property type="entry name" value="Aldehyde Dehydrogenase, Chain A, domain 2"/>
    <property type="match status" value="1"/>
</dbReference>
<keyword evidence="9" id="KW-1185">Reference proteome</keyword>
<dbReference type="PANTHER" id="PTHR43570">
    <property type="entry name" value="ALDEHYDE DEHYDROGENASE"/>
    <property type="match status" value="1"/>
</dbReference>
<dbReference type="Proteomes" id="UP001165065">
    <property type="component" value="Unassembled WGS sequence"/>
</dbReference>
<evidence type="ECO:0000256" key="4">
    <source>
        <dbReference type="PIRSR" id="PIRSR036492-1"/>
    </source>
</evidence>
<dbReference type="OrthoDB" id="440325at2759"/>
<dbReference type="GO" id="GO:0004029">
    <property type="term" value="F:aldehyde dehydrogenase (NAD+) activity"/>
    <property type="evidence" value="ECO:0007669"/>
    <property type="project" value="TreeGrafter"/>
</dbReference>
<comment type="similarity">
    <text evidence="1 3 6">Belongs to the aldehyde dehydrogenase family.</text>
</comment>
<dbReference type="PIRSF" id="PIRSF036492">
    <property type="entry name" value="ALDH"/>
    <property type="match status" value="1"/>
</dbReference>
<dbReference type="EMBL" id="BRYA01000176">
    <property type="protein sequence ID" value="GMI42602.1"/>
    <property type="molecule type" value="Genomic_DNA"/>
</dbReference>
<organism evidence="8 9">
    <name type="scientific">Triparma columacea</name>
    <dbReference type="NCBI Taxonomy" id="722753"/>
    <lineage>
        <taxon>Eukaryota</taxon>
        <taxon>Sar</taxon>
        <taxon>Stramenopiles</taxon>
        <taxon>Ochrophyta</taxon>
        <taxon>Bolidophyceae</taxon>
        <taxon>Parmales</taxon>
        <taxon>Triparmaceae</taxon>
        <taxon>Triparma</taxon>
    </lineage>
</organism>
<feature type="domain" description="Aldehyde dehydrogenase" evidence="7">
    <location>
        <begin position="11"/>
        <end position="448"/>
    </location>
</feature>
<name>A0A9W7LAX1_9STRA</name>
<comment type="caution">
    <text evidence="8">The sequence shown here is derived from an EMBL/GenBank/DDBJ whole genome shotgun (WGS) entry which is preliminary data.</text>
</comment>
<keyword evidence="2 3" id="KW-0560">Oxidoreductase</keyword>
<dbReference type="AlphaFoldDB" id="A0A9W7LAX1"/>
<evidence type="ECO:0000256" key="3">
    <source>
        <dbReference type="PIRNR" id="PIRNR036492"/>
    </source>
</evidence>
<dbReference type="FunFam" id="3.40.605.10:FF:000004">
    <property type="entry name" value="Aldehyde dehydrogenase"/>
    <property type="match status" value="1"/>
</dbReference>
<evidence type="ECO:0000313" key="9">
    <source>
        <dbReference type="Proteomes" id="UP001165065"/>
    </source>
</evidence>
<dbReference type="PANTHER" id="PTHR43570:SF16">
    <property type="entry name" value="ALDEHYDE DEHYDROGENASE TYPE III, ISOFORM Q"/>
    <property type="match status" value="1"/>
</dbReference>
<accession>A0A9W7LAX1</accession>
<dbReference type="InterPro" id="IPR012394">
    <property type="entry name" value="Aldehyde_DH_NAD(P)"/>
</dbReference>
<dbReference type="CDD" id="cd07087">
    <property type="entry name" value="ALDH_F3-13-14_CALDH-like"/>
    <property type="match status" value="1"/>
</dbReference>
<sequence length="554" mass="59985">MPTSRKSKLQSDIKEKYNAQKILFDSGETRSFEWREKQLKQVLKFLEEEYSEISAALTADLGKCAFEGEITEIEVVRQECLEALHSFRSWSSSTSVPSPGVLMPAYCSLRKEPRGVTLNIGPFNYPFSIGFGPAVTAFAAGCTVVLKPSEACTETDKMLRKLVPKYFDPAVCTVVSGGIPEATELLSLRWGLIFFTGSETVGKIIASAASKTLSPVVLELGGKAPLIISRDAPEIKAMADRVMWGKTINAGQTCVAPDYVMVHEDRVEDVVDAFKKALVDMFGETVEEIKNSSFARNVSSASTSRLISMISDAESNGGKILTGGTEHADVKEKFIPPTLILNPGKESKVLTEEIFGCVLPIVPYSTEAECVSFINSVNGISTPLALYVFTTNDEEFKRYMDKIPSGDAVQNDVLVHFACSTIPFGGMGTSGYGQAHGKYGFDAFTHTRGVLSKPCRQAFEFAGIRYPPYDKYGGWSGKVFKTLARVLPEIPVMHSKVIGRVLGTAAAAVVMGVIFKRTGVGKDVVDTAMGGVRMGLGIIGGTMEELGGWIKNAI</sequence>
<dbReference type="InterPro" id="IPR016162">
    <property type="entry name" value="Ald_DH_N"/>
</dbReference>
<dbReference type="InterPro" id="IPR016163">
    <property type="entry name" value="Ald_DH_C"/>
</dbReference>
<dbReference type="InterPro" id="IPR015590">
    <property type="entry name" value="Aldehyde_DH_dom"/>
</dbReference>
<gene>
    <name evidence="8" type="ORF">TrCOL_g4582</name>
</gene>
<reference evidence="9" key="1">
    <citation type="journal article" date="2023" name="Commun. Biol.">
        <title>Genome analysis of Parmales, the sister group of diatoms, reveals the evolutionary specialization of diatoms from phago-mixotrophs to photoautotrophs.</title>
        <authorList>
            <person name="Ban H."/>
            <person name="Sato S."/>
            <person name="Yoshikawa S."/>
            <person name="Yamada K."/>
            <person name="Nakamura Y."/>
            <person name="Ichinomiya M."/>
            <person name="Sato N."/>
            <person name="Blanc-Mathieu R."/>
            <person name="Endo H."/>
            <person name="Kuwata A."/>
            <person name="Ogata H."/>
        </authorList>
    </citation>
    <scope>NUCLEOTIDE SEQUENCE [LARGE SCALE GENOMIC DNA]</scope>
</reference>
<dbReference type="GO" id="GO:0005737">
    <property type="term" value="C:cytoplasm"/>
    <property type="evidence" value="ECO:0007669"/>
    <property type="project" value="TreeGrafter"/>
</dbReference>
<protein>
    <recommendedName>
        <fullName evidence="3">Aldehyde dehydrogenase</fullName>
    </recommendedName>
</protein>
<dbReference type="SUPFAM" id="SSF53720">
    <property type="entry name" value="ALDH-like"/>
    <property type="match status" value="1"/>
</dbReference>
<evidence type="ECO:0000256" key="2">
    <source>
        <dbReference type="ARBA" id="ARBA00023002"/>
    </source>
</evidence>
<feature type="active site" evidence="4 5">
    <location>
        <position position="219"/>
    </location>
</feature>
<feature type="active site" evidence="4">
    <location>
        <position position="254"/>
    </location>
</feature>
<evidence type="ECO:0000256" key="1">
    <source>
        <dbReference type="ARBA" id="ARBA00009986"/>
    </source>
</evidence>
<dbReference type="Pfam" id="PF00171">
    <property type="entry name" value="Aldedh"/>
    <property type="match status" value="1"/>
</dbReference>
<evidence type="ECO:0000256" key="5">
    <source>
        <dbReference type="PROSITE-ProRule" id="PRU10007"/>
    </source>
</evidence>
<dbReference type="PROSITE" id="PS00687">
    <property type="entry name" value="ALDEHYDE_DEHYDR_GLU"/>
    <property type="match status" value="1"/>
</dbReference>